<evidence type="ECO:0000313" key="3">
    <source>
        <dbReference type="Proteomes" id="UP000287233"/>
    </source>
</evidence>
<dbReference type="AlphaFoldDB" id="A0A410FSG8"/>
<evidence type="ECO:0000313" key="2">
    <source>
        <dbReference type="EMBL" id="QAA75934.1"/>
    </source>
</evidence>
<reference evidence="3" key="1">
    <citation type="submission" date="2018-12" db="EMBL/GenBank/DDBJ databases">
        <title>Complete genome sequence of an uncultured bacterium of the candidate phylum Bipolaricaulota.</title>
        <authorList>
            <person name="Kadnikov V.V."/>
            <person name="Mardanov A.V."/>
            <person name="Beletsky A.V."/>
            <person name="Frank Y.A."/>
            <person name="Karnachuk O.V."/>
            <person name="Ravin N.V."/>
        </authorList>
    </citation>
    <scope>NUCLEOTIDE SEQUENCE [LARGE SCALE GENOMIC DNA]</scope>
</reference>
<proteinExistence type="predicted"/>
<name>A0A410FSG8_BIPS1</name>
<evidence type="ECO:0000256" key="1">
    <source>
        <dbReference type="SAM" id="MobiDB-lite"/>
    </source>
</evidence>
<sequence length="50" mass="5513">MAKKKRDSKLPPPQPNSDPDLAALVRKGKTDGQGNAPRGTRRKMVEDRAE</sequence>
<protein>
    <submittedName>
        <fullName evidence="2">Uncharacterized protein</fullName>
    </submittedName>
</protein>
<organism evidence="2 3">
    <name type="scientific">Bipolaricaulis sibiricus</name>
    <dbReference type="NCBI Taxonomy" id="2501609"/>
    <lineage>
        <taxon>Bacteria</taxon>
        <taxon>Candidatus Bipolaricaulota</taxon>
        <taxon>Candidatus Bipolaricaulia</taxon>
        <taxon>Candidatus Bipolaricaulales</taxon>
        <taxon>Candidatus Bipolaricaulaceae</taxon>
        <taxon>Candidatus Bipolaricaulis</taxon>
    </lineage>
</organism>
<dbReference type="KEGG" id="bih:BIP78_0166"/>
<feature type="region of interest" description="Disordered" evidence="1">
    <location>
        <begin position="1"/>
        <end position="50"/>
    </location>
</feature>
<dbReference type="Proteomes" id="UP000287233">
    <property type="component" value="Chromosome"/>
</dbReference>
<gene>
    <name evidence="2" type="ORF">BIP78_0166</name>
</gene>
<accession>A0A410FSG8</accession>
<dbReference type="EMBL" id="CP034928">
    <property type="protein sequence ID" value="QAA75934.1"/>
    <property type="molecule type" value="Genomic_DNA"/>
</dbReference>